<accession>A0A7Y9URQ9</accession>
<dbReference type="Proteomes" id="UP000540656">
    <property type="component" value="Unassembled WGS sequence"/>
</dbReference>
<name>A0A7Y9URQ9_9ACTN</name>
<dbReference type="AlphaFoldDB" id="A0A7Y9URQ9"/>
<feature type="compositionally biased region" description="Basic residues" evidence="1">
    <location>
        <begin position="260"/>
        <end position="269"/>
    </location>
</feature>
<feature type="region of interest" description="Disordered" evidence="1">
    <location>
        <begin position="249"/>
        <end position="269"/>
    </location>
</feature>
<gene>
    <name evidence="2" type="ORF">BJ980_003580</name>
</gene>
<evidence type="ECO:0000313" key="2">
    <source>
        <dbReference type="EMBL" id="NYG60657.1"/>
    </source>
</evidence>
<evidence type="ECO:0008006" key="4">
    <source>
        <dbReference type="Google" id="ProtNLM"/>
    </source>
</evidence>
<keyword evidence="3" id="KW-1185">Reference proteome</keyword>
<comment type="caution">
    <text evidence="2">The sequence shown here is derived from an EMBL/GenBank/DDBJ whole genome shotgun (WGS) entry which is preliminary data.</text>
</comment>
<organism evidence="2 3">
    <name type="scientific">Nocardioides daedukensis</name>
    <dbReference type="NCBI Taxonomy" id="634462"/>
    <lineage>
        <taxon>Bacteria</taxon>
        <taxon>Bacillati</taxon>
        <taxon>Actinomycetota</taxon>
        <taxon>Actinomycetes</taxon>
        <taxon>Propionibacteriales</taxon>
        <taxon>Nocardioidaceae</taxon>
        <taxon>Nocardioides</taxon>
    </lineage>
</organism>
<reference evidence="2 3" key="1">
    <citation type="submission" date="2020-07" db="EMBL/GenBank/DDBJ databases">
        <title>Sequencing the genomes of 1000 actinobacteria strains.</title>
        <authorList>
            <person name="Klenk H.-P."/>
        </authorList>
    </citation>
    <scope>NUCLEOTIDE SEQUENCE [LARGE SCALE GENOMIC DNA]</scope>
    <source>
        <strain evidence="2 3">DSM 23819</strain>
    </source>
</reference>
<proteinExistence type="predicted"/>
<evidence type="ECO:0000313" key="3">
    <source>
        <dbReference type="Proteomes" id="UP000540656"/>
    </source>
</evidence>
<evidence type="ECO:0000256" key="1">
    <source>
        <dbReference type="SAM" id="MobiDB-lite"/>
    </source>
</evidence>
<sequence length="269" mass="28951">MTHETELHLPSAVLFFGPGQPAPTSAAAAFSPVAESLAAALADLPNGELHVITVNGTALQVGFWDTPMQNRTLFGDLATSPLRDRVESSIVDGQAFASVAVVEGDIRPALTLLSQICGTILEDTSADAIWLPEQSLVTTEAMFMHDLYEDQIERTWFRVHALRVGGDSPDAVAFTRGLRVLGTHELQIRVPGEPAELFTMLTEAVATCLRQERRLEPGAEIVLGATTYRAVPGEDLVDEGVAILDLVPAGDSAGAPQEPRKKKGWFSRR</sequence>
<dbReference type="RefSeq" id="WP_179503564.1">
    <property type="nucleotide sequence ID" value="NZ_JACCAA010000001.1"/>
</dbReference>
<dbReference type="EMBL" id="JACCAA010000001">
    <property type="protein sequence ID" value="NYG60657.1"/>
    <property type="molecule type" value="Genomic_DNA"/>
</dbReference>
<protein>
    <recommendedName>
        <fullName evidence="4">DUF4261 domain-containing protein</fullName>
    </recommendedName>
</protein>